<name>A0A662D658_UNCAE</name>
<accession>A0A662D658</accession>
<organism evidence="2 3">
    <name type="scientific">Aerophobetes bacterium</name>
    <dbReference type="NCBI Taxonomy" id="2030807"/>
    <lineage>
        <taxon>Bacteria</taxon>
        <taxon>Candidatus Aerophobota</taxon>
    </lineage>
</organism>
<evidence type="ECO:0000313" key="3">
    <source>
        <dbReference type="Proteomes" id="UP000277457"/>
    </source>
</evidence>
<gene>
    <name evidence="2" type="ORF">DRZ78_01310</name>
</gene>
<proteinExistence type="predicted"/>
<evidence type="ECO:0000259" key="1">
    <source>
        <dbReference type="Pfam" id="PF10057"/>
    </source>
</evidence>
<comment type="caution">
    <text evidence="2">The sequence shown here is derived from an EMBL/GenBank/DDBJ whole genome shotgun (WGS) entry which is preliminary data.</text>
</comment>
<dbReference type="AlphaFoldDB" id="A0A662D658"/>
<evidence type="ECO:0000313" key="2">
    <source>
        <dbReference type="EMBL" id="RLE08319.1"/>
    </source>
</evidence>
<dbReference type="EMBL" id="QMPY01000032">
    <property type="protein sequence ID" value="RLE08319.1"/>
    <property type="molecule type" value="Genomic_DNA"/>
</dbReference>
<reference evidence="2 3" key="1">
    <citation type="submission" date="2018-06" db="EMBL/GenBank/DDBJ databases">
        <title>Extensive metabolic versatility and redundancy in microbially diverse, dynamic hydrothermal sediments.</title>
        <authorList>
            <person name="Dombrowski N."/>
            <person name="Teske A."/>
            <person name="Baker B.J."/>
        </authorList>
    </citation>
    <scope>NUCLEOTIDE SEQUENCE [LARGE SCALE GENOMIC DNA]</scope>
    <source>
        <strain evidence="2">B7_G13</strain>
    </source>
</reference>
<dbReference type="InterPro" id="IPR018745">
    <property type="entry name" value="MpsC"/>
</dbReference>
<feature type="domain" description="Na+-translocating membrane potential-generating system MpsC" evidence="1">
    <location>
        <begin position="3"/>
        <end position="80"/>
    </location>
</feature>
<dbReference type="Proteomes" id="UP000277457">
    <property type="component" value="Unassembled WGS sequence"/>
</dbReference>
<sequence length="89" mass="10382">MRVKDLILIRLRGVLTPAEERLTKTPQGRELIKKLRMELIENTRNLLEKIIFDITQVKVKGLHTDISTRSGERIIVFTLEENLEKLTNT</sequence>
<dbReference type="Pfam" id="PF10057">
    <property type="entry name" value="MpsC"/>
    <property type="match status" value="1"/>
</dbReference>
<protein>
    <submittedName>
        <fullName evidence="2">DUF2294 domain-containing protein</fullName>
    </submittedName>
</protein>